<feature type="region of interest" description="Disordered" evidence="1">
    <location>
        <begin position="29"/>
        <end position="53"/>
    </location>
</feature>
<dbReference type="RefSeq" id="WP_171947667.1">
    <property type="nucleotide sequence ID" value="NZ_FNTH01000001.1"/>
</dbReference>
<protein>
    <submittedName>
        <fullName evidence="2">Uncharacterized protein</fullName>
    </submittedName>
</protein>
<dbReference type="Proteomes" id="UP000198992">
    <property type="component" value="Unassembled WGS sequence"/>
</dbReference>
<sequence>MSAEIIQFIPRLRHEREQTDFPTIVFRSVVPDPDTDHSDTAPSEYLPYDWQEK</sequence>
<proteinExistence type="predicted"/>
<dbReference type="EMBL" id="FNTH01000001">
    <property type="protein sequence ID" value="SEC62483.1"/>
    <property type="molecule type" value="Genomic_DNA"/>
</dbReference>
<evidence type="ECO:0000313" key="2">
    <source>
        <dbReference type="EMBL" id="SEC62483.1"/>
    </source>
</evidence>
<evidence type="ECO:0000256" key="1">
    <source>
        <dbReference type="SAM" id="MobiDB-lite"/>
    </source>
</evidence>
<gene>
    <name evidence="2" type="ORF">SAMN05444164_2305</name>
</gene>
<reference evidence="2 3" key="1">
    <citation type="submission" date="2016-10" db="EMBL/GenBank/DDBJ databases">
        <authorList>
            <person name="de Groot N.N."/>
        </authorList>
    </citation>
    <scope>NUCLEOTIDE SEQUENCE [LARGE SCALE GENOMIC DNA]</scope>
    <source>
        <strain evidence="2 3">MT12</strain>
    </source>
</reference>
<evidence type="ECO:0000313" key="3">
    <source>
        <dbReference type="Proteomes" id="UP000198992"/>
    </source>
</evidence>
<name>A0A1H4U132_9BRAD</name>
<accession>A0A1H4U132</accession>
<organism evidence="2 3">
    <name type="scientific">Bradyrhizobium erythrophlei</name>
    <dbReference type="NCBI Taxonomy" id="1437360"/>
    <lineage>
        <taxon>Bacteria</taxon>
        <taxon>Pseudomonadati</taxon>
        <taxon>Pseudomonadota</taxon>
        <taxon>Alphaproteobacteria</taxon>
        <taxon>Hyphomicrobiales</taxon>
        <taxon>Nitrobacteraceae</taxon>
        <taxon>Bradyrhizobium</taxon>
    </lineage>
</organism>
<dbReference type="AlphaFoldDB" id="A0A1H4U132"/>